<evidence type="ECO:0000313" key="2">
    <source>
        <dbReference type="EMBL" id="KAF2108964.1"/>
    </source>
</evidence>
<dbReference type="Proteomes" id="UP000799770">
    <property type="component" value="Unassembled WGS sequence"/>
</dbReference>
<gene>
    <name evidence="2" type="ORF">BDV96DRAFT_246615</name>
</gene>
<evidence type="ECO:0000256" key="1">
    <source>
        <dbReference type="SAM" id="MobiDB-lite"/>
    </source>
</evidence>
<organism evidence="2 3">
    <name type="scientific">Lophiotrema nucula</name>
    <dbReference type="NCBI Taxonomy" id="690887"/>
    <lineage>
        <taxon>Eukaryota</taxon>
        <taxon>Fungi</taxon>
        <taxon>Dikarya</taxon>
        <taxon>Ascomycota</taxon>
        <taxon>Pezizomycotina</taxon>
        <taxon>Dothideomycetes</taxon>
        <taxon>Pleosporomycetidae</taxon>
        <taxon>Pleosporales</taxon>
        <taxon>Lophiotremataceae</taxon>
        <taxon>Lophiotrema</taxon>
    </lineage>
</organism>
<dbReference type="EMBL" id="ML977344">
    <property type="protein sequence ID" value="KAF2108964.1"/>
    <property type="molecule type" value="Genomic_DNA"/>
</dbReference>
<sequence>MANDNLKRKRADSEEFSASAGVQDQKLQVYPPEMLDCLQAVHNDTDTGKKPKATSPSYVYALFKDSTNFPRTSTELVSLHRTLQSANFGALQEFQSLSGISVNGSINPRELDQEDRWRIGPKFVELKEKKANPAFHGFHYVEYGEIGWGLDKHGCISLTVNLSVDKDRYFYGAAIKDVWGGVYVEKTALLE</sequence>
<accession>A0A6A5YQH9</accession>
<dbReference type="OrthoDB" id="3771551at2759"/>
<proteinExistence type="predicted"/>
<evidence type="ECO:0000313" key="3">
    <source>
        <dbReference type="Proteomes" id="UP000799770"/>
    </source>
</evidence>
<reference evidence="2" key="1">
    <citation type="journal article" date="2020" name="Stud. Mycol.">
        <title>101 Dothideomycetes genomes: a test case for predicting lifestyles and emergence of pathogens.</title>
        <authorList>
            <person name="Haridas S."/>
            <person name="Albert R."/>
            <person name="Binder M."/>
            <person name="Bloem J."/>
            <person name="Labutti K."/>
            <person name="Salamov A."/>
            <person name="Andreopoulos B."/>
            <person name="Baker S."/>
            <person name="Barry K."/>
            <person name="Bills G."/>
            <person name="Bluhm B."/>
            <person name="Cannon C."/>
            <person name="Castanera R."/>
            <person name="Culley D."/>
            <person name="Daum C."/>
            <person name="Ezra D."/>
            <person name="Gonzalez J."/>
            <person name="Henrissat B."/>
            <person name="Kuo A."/>
            <person name="Liang C."/>
            <person name="Lipzen A."/>
            <person name="Lutzoni F."/>
            <person name="Magnuson J."/>
            <person name="Mondo S."/>
            <person name="Nolan M."/>
            <person name="Ohm R."/>
            <person name="Pangilinan J."/>
            <person name="Park H.-J."/>
            <person name="Ramirez L."/>
            <person name="Alfaro M."/>
            <person name="Sun H."/>
            <person name="Tritt A."/>
            <person name="Yoshinaga Y."/>
            <person name="Zwiers L.-H."/>
            <person name="Turgeon B."/>
            <person name="Goodwin S."/>
            <person name="Spatafora J."/>
            <person name="Crous P."/>
            <person name="Grigoriev I."/>
        </authorList>
    </citation>
    <scope>NUCLEOTIDE SEQUENCE</scope>
    <source>
        <strain evidence="2">CBS 627.86</strain>
    </source>
</reference>
<keyword evidence="3" id="KW-1185">Reference proteome</keyword>
<name>A0A6A5YQH9_9PLEO</name>
<feature type="region of interest" description="Disordered" evidence="1">
    <location>
        <begin position="1"/>
        <end position="24"/>
    </location>
</feature>
<dbReference type="AlphaFoldDB" id="A0A6A5YQH9"/>
<protein>
    <submittedName>
        <fullName evidence="2">Uncharacterized protein</fullName>
    </submittedName>
</protein>